<reference evidence="4" key="1">
    <citation type="submission" date="2017-02" db="UniProtKB">
        <authorList>
            <consortium name="WormBaseParasite"/>
        </authorList>
    </citation>
    <scope>IDENTIFICATION</scope>
</reference>
<evidence type="ECO:0000313" key="3">
    <source>
        <dbReference type="Proteomes" id="UP000274131"/>
    </source>
</evidence>
<accession>A0A0N4VLU6</accession>
<feature type="signal peptide" evidence="1">
    <location>
        <begin position="1"/>
        <end position="22"/>
    </location>
</feature>
<evidence type="ECO:0000313" key="2">
    <source>
        <dbReference type="EMBL" id="VDD96391.1"/>
    </source>
</evidence>
<dbReference type="AlphaFoldDB" id="A0A0N4VLU6"/>
<keyword evidence="3" id="KW-1185">Reference proteome</keyword>
<feature type="chain" id="PRO_5043123037" evidence="1">
    <location>
        <begin position="23"/>
        <end position="112"/>
    </location>
</feature>
<dbReference type="EMBL" id="UXUI01011631">
    <property type="protein sequence ID" value="VDD96391.1"/>
    <property type="molecule type" value="Genomic_DNA"/>
</dbReference>
<reference evidence="2 3" key="2">
    <citation type="submission" date="2018-10" db="EMBL/GenBank/DDBJ databases">
        <authorList>
            <consortium name="Pathogen Informatics"/>
        </authorList>
    </citation>
    <scope>NUCLEOTIDE SEQUENCE [LARGE SCALE GENOMIC DNA]</scope>
</reference>
<protein>
    <submittedName>
        <fullName evidence="4">Secreted protein</fullName>
    </submittedName>
</protein>
<gene>
    <name evidence="2" type="ORF">EVEC_LOCUS11142</name>
</gene>
<evidence type="ECO:0000313" key="4">
    <source>
        <dbReference type="WBParaSite" id="EVEC_0001188201-mRNA-1"/>
    </source>
</evidence>
<name>A0A0N4VLU6_ENTVE</name>
<evidence type="ECO:0000256" key="1">
    <source>
        <dbReference type="SAM" id="SignalP"/>
    </source>
</evidence>
<organism evidence="4">
    <name type="scientific">Enterobius vermicularis</name>
    <name type="common">Human pinworm</name>
    <dbReference type="NCBI Taxonomy" id="51028"/>
    <lineage>
        <taxon>Eukaryota</taxon>
        <taxon>Metazoa</taxon>
        <taxon>Ecdysozoa</taxon>
        <taxon>Nematoda</taxon>
        <taxon>Chromadorea</taxon>
        <taxon>Rhabditida</taxon>
        <taxon>Spirurina</taxon>
        <taxon>Oxyuridomorpha</taxon>
        <taxon>Oxyuroidea</taxon>
        <taxon>Oxyuridae</taxon>
        <taxon>Enterobius</taxon>
    </lineage>
</organism>
<dbReference type="WBParaSite" id="EVEC_0001188201-mRNA-1">
    <property type="protein sequence ID" value="EVEC_0001188201-mRNA-1"/>
    <property type="gene ID" value="EVEC_0001188201"/>
</dbReference>
<dbReference type="PROSITE" id="PS51257">
    <property type="entry name" value="PROKAR_LIPOPROTEIN"/>
    <property type="match status" value="1"/>
</dbReference>
<keyword evidence="1" id="KW-0732">Signal</keyword>
<dbReference type="Proteomes" id="UP000274131">
    <property type="component" value="Unassembled WGS sequence"/>
</dbReference>
<sequence>MQAVKVLQFISLSFLITNVANGFILGGGGCCCCCNNRLNRPLLSLNGGFDTSCLFGGIPIPVGGLLSPYGPFGVQIPYWMGGATNFRGPWITDPTVLRTVLCRLVMPPLLGI</sequence>
<proteinExistence type="predicted"/>